<dbReference type="InterPro" id="IPR011723">
    <property type="entry name" value="Znf/thioredoxin_put"/>
</dbReference>
<dbReference type="InterPro" id="IPR021834">
    <property type="entry name" value="DUF3426"/>
</dbReference>
<sequence length="559" mass="60135">MALTTRCPHCGTAFKVVADQLRVRNGLVRCGVCARVFDGYEAIVDEDVPVLAPAPTPSSTSDPSPASSPAPVPESAPAAAPPAAGPFVSNGPLGPPGPAAAPPVAPPIPVAPPPAAPTLSSRVPDAPSSRSEGASAPAPASPADRSAPPWDERPAPPVPHTVPPPVRDDISDAHLWATEPVLPADPPAVLRGRSDSWRQEPTLLSRDAPEDEDEPFDDDEDVHVARDFGDDKDVHGVRGLGGDKEAEDRGIVHGGKDDHGDPQVIRRRQRPVYVDPADERYDDDLHGHEIDEEDRRLESDNRDEADAGEAAQSWDRRAGRNERDEREERPARDEPDIRRDGGVYIYPPHDPRIGDDDADDGAYTPVRGEARTRYDDDVDAGMAPPVFMDETRLRRAALVRRLWALGCLLALCVLGLQWLYVYRSAVASAVPALRPALQAACGALGCEVGYPRRLERISITASSLQPPAGAAATDDGITRLVLNVTLRNRYDKPQPWPALVLELTDLSDTVVVRKILRPDDYLPTDASSAFPAGGEQTLSVPLRIAGAQVNGYQLDKFFP</sequence>
<keyword evidence="2" id="KW-0472">Membrane</keyword>
<reference evidence="5" key="1">
    <citation type="submission" date="2017-05" db="EMBL/GenBank/DDBJ databases">
        <title>Complete and WGS of Bordetella genogroups.</title>
        <authorList>
            <person name="Spilker T."/>
            <person name="Lipuma J."/>
        </authorList>
    </citation>
    <scope>NUCLEOTIDE SEQUENCE [LARGE SCALE GENOMIC DNA]</scope>
    <source>
        <strain evidence="5">AU16122</strain>
    </source>
</reference>
<feature type="region of interest" description="Disordered" evidence="1">
    <location>
        <begin position="53"/>
        <end position="361"/>
    </location>
</feature>
<dbReference type="AlphaFoldDB" id="A0A261S2R1"/>
<gene>
    <name evidence="4" type="ORF">CAL29_27520</name>
</gene>
<dbReference type="RefSeq" id="WP_094856043.1">
    <property type="nucleotide sequence ID" value="NZ_NEVM01000005.1"/>
</dbReference>
<protein>
    <recommendedName>
        <fullName evidence="3">Zinc finger/thioredoxin putative domain-containing protein</fullName>
    </recommendedName>
</protein>
<keyword evidence="5" id="KW-1185">Reference proteome</keyword>
<accession>A0A261S2R1</accession>
<keyword evidence="2" id="KW-0812">Transmembrane</keyword>
<feature type="compositionally biased region" description="Pro residues" evidence="1">
    <location>
        <begin position="66"/>
        <end position="84"/>
    </location>
</feature>
<comment type="caution">
    <text evidence="4">The sequence shown here is derived from an EMBL/GenBank/DDBJ whole genome shotgun (WGS) entry which is preliminary data.</text>
</comment>
<feature type="transmembrane region" description="Helical" evidence="2">
    <location>
        <begin position="402"/>
        <end position="421"/>
    </location>
</feature>
<feature type="domain" description="Zinc finger/thioredoxin putative" evidence="3">
    <location>
        <begin position="3"/>
        <end position="38"/>
    </location>
</feature>
<feature type="compositionally biased region" description="Acidic residues" evidence="1">
    <location>
        <begin position="209"/>
        <end position="221"/>
    </location>
</feature>
<dbReference type="OrthoDB" id="5294582at2"/>
<evidence type="ECO:0000259" key="3">
    <source>
        <dbReference type="Pfam" id="PF13719"/>
    </source>
</evidence>
<feature type="compositionally biased region" description="Basic and acidic residues" evidence="1">
    <location>
        <begin position="222"/>
        <end position="261"/>
    </location>
</feature>
<proteinExistence type="predicted"/>
<feature type="compositionally biased region" description="Pro residues" evidence="1">
    <location>
        <begin position="93"/>
        <end position="116"/>
    </location>
</feature>
<dbReference type="Proteomes" id="UP000216020">
    <property type="component" value="Unassembled WGS sequence"/>
</dbReference>
<evidence type="ECO:0000313" key="4">
    <source>
        <dbReference type="EMBL" id="OZI31636.1"/>
    </source>
</evidence>
<feature type="compositionally biased region" description="Basic and acidic residues" evidence="1">
    <location>
        <begin position="314"/>
        <end position="341"/>
    </location>
</feature>
<dbReference type="NCBIfam" id="TIGR02098">
    <property type="entry name" value="MJ0042_CXXC"/>
    <property type="match status" value="1"/>
</dbReference>
<dbReference type="EMBL" id="NEVM01000005">
    <property type="protein sequence ID" value="OZI31636.1"/>
    <property type="molecule type" value="Genomic_DNA"/>
</dbReference>
<keyword evidence="2" id="KW-1133">Transmembrane helix</keyword>
<evidence type="ECO:0000256" key="2">
    <source>
        <dbReference type="SAM" id="Phobius"/>
    </source>
</evidence>
<evidence type="ECO:0000313" key="5">
    <source>
        <dbReference type="Proteomes" id="UP000216020"/>
    </source>
</evidence>
<feature type="compositionally biased region" description="Low complexity" evidence="1">
    <location>
        <begin position="126"/>
        <end position="149"/>
    </location>
</feature>
<evidence type="ECO:0000256" key="1">
    <source>
        <dbReference type="SAM" id="MobiDB-lite"/>
    </source>
</evidence>
<name>A0A261S2R1_9BORD</name>
<organism evidence="4 5">
    <name type="scientific">Bordetella genomosp. 10</name>
    <dbReference type="NCBI Taxonomy" id="1416804"/>
    <lineage>
        <taxon>Bacteria</taxon>
        <taxon>Pseudomonadati</taxon>
        <taxon>Pseudomonadota</taxon>
        <taxon>Betaproteobacteria</taxon>
        <taxon>Burkholderiales</taxon>
        <taxon>Alcaligenaceae</taxon>
        <taxon>Bordetella</taxon>
    </lineage>
</organism>
<dbReference type="Pfam" id="PF13719">
    <property type="entry name" value="Zn_ribbon_5"/>
    <property type="match status" value="1"/>
</dbReference>
<feature type="compositionally biased region" description="Basic and acidic residues" evidence="1">
    <location>
        <begin position="277"/>
        <end position="305"/>
    </location>
</feature>
<dbReference type="Pfam" id="PF11906">
    <property type="entry name" value="DUF3426"/>
    <property type="match status" value="1"/>
</dbReference>
<feature type="compositionally biased region" description="Pro residues" evidence="1">
    <location>
        <begin position="155"/>
        <end position="165"/>
    </location>
</feature>